<evidence type="ECO:0000256" key="2">
    <source>
        <dbReference type="ARBA" id="ARBA00005594"/>
    </source>
</evidence>
<evidence type="ECO:0000256" key="4">
    <source>
        <dbReference type="ARBA" id="ARBA00022490"/>
    </source>
</evidence>
<dbReference type="PANTHER" id="PTHR11956">
    <property type="entry name" value="ARGINYL-TRNA SYNTHETASE"/>
    <property type="match status" value="1"/>
</dbReference>
<organism evidence="15 16">
    <name type="scientific">Lentibacillus cibarius</name>
    <dbReference type="NCBI Taxonomy" id="2583219"/>
    <lineage>
        <taxon>Bacteria</taxon>
        <taxon>Bacillati</taxon>
        <taxon>Bacillota</taxon>
        <taxon>Bacilli</taxon>
        <taxon>Bacillales</taxon>
        <taxon>Bacillaceae</taxon>
        <taxon>Lentibacillus</taxon>
    </lineage>
</organism>
<evidence type="ECO:0000256" key="3">
    <source>
        <dbReference type="ARBA" id="ARBA00011245"/>
    </source>
</evidence>
<dbReference type="Gene3D" id="3.30.1360.70">
    <property type="entry name" value="Arginyl tRNA synthetase N-terminal domain"/>
    <property type="match status" value="1"/>
</dbReference>
<dbReference type="PANTHER" id="PTHR11956:SF5">
    <property type="entry name" value="ARGININE--TRNA LIGASE, CYTOPLASMIC"/>
    <property type="match status" value="1"/>
</dbReference>
<dbReference type="NCBIfam" id="TIGR00456">
    <property type="entry name" value="argS"/>
    <property type="match status" value="1"/>
</dbReference>
<comment type="catalytic activity">
    <reaction evidence="10 11">
        <text>tRNA(Arg) + L-arginine + ATP = L-arginyl-tRNA(Arg) + AMP + diphosphate</text>
        <dbReference type="Rhea" id="RHEA:20301"/>
        <dbReference type="Rhea" id="RHEA-COMP:9658"/>
        <dbReference type="Rhea" id="RHEA-COMP:9673"/>
        <dbReference type="ChEBI" id="CHEBI:30616"/>
        <dbReference type="ChEBI" id="CHEBI:32682"/>
        <dbReference type="ChEBI" id="CHEBI:33019"/>
        <dbReference type="ChEBI" id="CHEBI:78442"/>
        <dbReference type="ChEBI" id="CHEBI:78513"/>
        <dbReference type="ChEBI" id="CHEBI:456215"/>
        <dbReference type="EC" id="6.1.1.19"/>
    </reaction>
</comment>
<feature type="domain" description="Arginyl tRNA synthetase N-terminal" evidence="14">
    <location>
        <begin position="10"/>
        <end position="96"/>
    </location>
</feature>
<dbReference type="InterPro" id="IPR001412">
    <property type="entry name" value="aa-tRNA-synth_I_CS"/>
</dbReference>
<accession>A0A5S3QJB6</accession>
<keyword evidence="9 11" id="KW-0030">Aminoacyl-tRNA synthetase</keyword>
<reference evidence="15 16" key="1">
    <citation type="submission" date="2019-05" db="EMBL/GenBank/DDBJ databases">
        <title>Genomic analysis of Lentibacillus sp. NKC220-2.</title>
        <authorList>
            <person name="Oh Y.J."/>
        </authorList>
    </citation>
    <scope>NUCLEOTIDE SEQUENCE [LARGE SCALE GENOMIC DNA]</scope>
    <source>
        <strain evidence="15 16">NKC220-2</strain>
    </source>
</reference>
<dbReference type="Gene3D" id="1.10.730.10">
    <property type="entry name" value="Isoleucyl-tRNA Synthetase, Domain 1"/>
    <property type="match status" value="1"/>
</dbReference>
<comment type="caution">
    <text evidence="15">The sequence shown here is derived from an EMBL/GenBank/DDBJ whole genome shotgun (WGS) entry which is preliminary data.</text>
</comment>
<feature type="short sequence motif" description="'HIGH' region" evidence="11">
    <location>
        <begin position="133"/>
        <end position="143"/>
    </location>
</feature>
<dbReference type="SMART" id="SM01016">
    <property type="entry name" value="Arg_tRNA_synt_N"/>
    <property type="match status" value="1"/>
</dbReference>
<protein>
    <recommendedName>
        <fullName evidence="11">Arginine--tRNA ligase</fullName>
        <ecNumber evidence="11">6.1.1.19</ecNumber>
    </recommendedName>
    <alternativeName>
        <fullName evidence="11">Arginyl-tRNA synthetase</fullName>
        <shortName evidence="11">ArgRS</shortName>
    </alternativeName>
</protein>
<evidence type="ECO:0000313" key="15">
    <source>
        <dbReference type="EMBL" id="TMN22030.1"/>
    </source>
</evidence>
<proteinExistence type="inferred from homology"/>
<evidence type="ECO:0000256" key="5">
    <source>
        <dbReference type="ARBA" id="ARBA00022598"/>
    </source>
</evidence>
<sequence length="557" mass="61808">MSNVLAQTEDILKQEIAAAVLKAGLAAEEDIPEVILEKPKEKAHGDFATNIAMQLARIAKKAPKLIAEDITANLDTAKASVEKVEVAGPGFINFFMKNDFLGDLIPTILQAGETYGRTDTGKGEKVQVEFVSVNPTGDLHLGHARGAAYGDVFCNVLDAAGYDVEREYYINDAGNQIDKLATSVEVRYLQALGHDAEMPEDGYRGNDVAAIGRELAEEHGDKWVDADASDRFSFFREYGLNHALDQIKKDLNEFGVQFDNWFSEQSLYEDGKVQAAVETLRDGGYVYEQDGAVWFRSTDFGDDKDRVLVKQDGSYTYLTPDIAYHKDKLERGFNKIINVWGSDHHGYIARMQAAIQALGYPADKLGVKIIQIVNLFEGGEKLRMSKRTGNAVALRDLMEEAGVDATRYFFVMRSNDTQFDFDLDLARSESNDNPVYYVQYAHARICTMLKQAEAKGLADSESFDASLLTAEKEVDLLKKLGEFPQAVADAAEKHAPHKVPQYVFDLASQLHSFYNAEKVLDPDNPERTKARIALMKAVRTTIANGLKLIGITAPEKM</sequence>
<comment type="similarity">
    <text evidence="2 11 12">Belongs to the class-I aminoacyl-tRNA synthetase family.</text>
</comment>
<keyword evidence="8 11" id="KW-0648">Protein biosynthesis</keyword>
<dbReference type="EC" id="6.1.1.19" evidence="11"/>
<dbReference type="InterPro" id="IPR014729">
    <property type="entry name" value="Rossmann-like_a/b/a_fold"/>
</dbReference>
<evidence type="ECO:0000256" key="12">
    <source>
        <dbReference type="RuleBase" id="RU363038"/>
    </source>
</evidence>
<evidence type="ECO:0000256" key="11">
    <source>
        <dbReference type="HAMAP-Rule" id="MF_00123"/>
    </source>
</evidence>
<dbReference type="GO" id="GO:0005737">
    <property type="term" value="C:cytoplasm"/>
    <property type="evidence" value="ECO:0007669"/>
    <property type="project" value="UniProtKB-SubCell"/>
</dbReference>
<keyword evidence="4 11" id="KW-0963">Cytoplasm</keyword>
<keyword evidence="6 11" id="KW-0547">Nucleotide-binding</keyword>
<dbReference type="Pfam" id="PF05746">
    <property type="entry name" value="DALR_1"/>
    <property type="match status" value="1"/>
</dbReference>
<dbReference type="GO" id="GO:0006420">
    <property type="term" value="P:arginyl-tRNA aminoacylation"/>
    <property type="evidence" value="ECO:0007669"/>
    <property type="project" value="UniProtKB-UniRule"/>
</dbReference>
<dbReference type="OrthoDB" id="9805987at2"/>
<gene>
    <name evidence="11" type="primary">argS</name>
    <name evidence="15" type="ORF">FFL34_07775</name>
</gene>
<dbReference type="InterPro" id="IPR009080">
    <property type="entry name" value="tRNAsynth_Ia_anticodon-bd"/>
</dbReference>
<dbReference type="SUPFAM" id="SSF52374">
    <property type="entry name" value="Nucleotidylyl transferase"/>
    <property type="match status" value="1"/>
</dbReference>
<dbReference type="GO" id="GO:0005524">
    <property type="term" value="F:ATP binding"/>
    <property type="evidence" value="ECO:0007669"/>
    <property type="project" value="UniProtKB-UniRule"/>
</dbReference>
<dbReference type="InterPro" id="IPR036695">
    <property type="entry name" value="Arg-tRNA-synth_N_sf"/>
</dbReference>
<comment type="subcellular location">
    <subcellularLocation>
        <location evidence="1 11">Cytoplasm</location>
    </subcellularLocation>
</comment>
<dbReference type="AlphaFoldDB" id="A0A5S3QJB6"/>
<dbReference type="CDD" id="cd07956">
    <property type="entry name" value="Anticodon_Ia_Arg"/>
    <property type="match status" value="1"/>
</dbReference>
<dbReference type="FunFam" id="3.40.50.620:FF:000062">
    <property type="entry name" value="Arginine--tRNA ligase"/>
    <property type="match status" value="1"/>
</dbReference>
<evidence type="ECO:0000256" key="10">
    <source>
        <dbReference type="ARBA" id="ARBA00049339"/>
    </source>
</evidence>
<dbReference type="RefSeq" id="WP_138602939.1">
    <property type="nucleotide sequence ID" value="NZ_VCIA01000001.1"/>
</dbReference>
<dbReference type="SMART" id="SM00836">
    <property type="entry name" value="DALR_1"/>
    <property type="match status" value="1"/>
</dbReference>
<dbReference type="InterPro" id="IPR001278">
    <property type="entry name" value="Arg-tRNA-ligase"/>
</dbReference>
<dbReference type="HAMAP" id="MF_00123">
    <property type="entry name" value="Arg_tRNA_synth"/>
    <property type="match status" value="1"/>
</dbReference>
<dbReference type="SUPFAM" id="SSF55190">
    <property type="entry name" value="Arginyl-tRNA synthetase (ArgRS), N-terminal 'additional' domain"/>
    <property type="match status" value="1"/>
</dbReference>
<dbReference type="EMBL" id="VCIA01000001">
    <property type="protein sequence ID" value="TMN22030.1"/>
    <property type="molecule type" value="Genomic_DNA"/>
</dbReference>
<evidence type="ECO:0000256" key="7">
    <source>
        <dbReference type="ARBA" id="ARBA00022840"/>
    </source>
</evidence>
<name>A0A5S3QJB6_9BACI</name>
<dbReference type="Pfam" id="PF03485">
    <property type="entry name" value="Arg_tRNA_synt_N"/>
    <property type="match status" value="1"/>
</dbReference>
<evidence type="ECO:0000256" key="6">
    <source>
        <dbReference type="ARBA" id="ARBA00022741"/>
    </source>
</evidence>
<dbReference type="Proteomes" id="UP000306980">
    <property type="component" value="Unassembled WGS sequence"/>
</dbReference>
<dbReference type="PRINTS" id="PR01038">
    <property type="entry name" value="TRNASYNTHARG"/>
</dbReference>
<dbReference type="InterPro" id="IPR008909">
    <property type="entry name" value="DALR_anticod-bd"/>
</dbReference>
<dbReference type="FunFam" id="3.30.1360.70:FF:000003">
    <property type="entry name" value="Arginine--tRNA ligase"/>
    <property type="match status" value="1"/>
</dbReference>
<keyword evidence="7 11" id="KW-0067">ATP-binding</keyword>
<evidence type="ECO:0000256" key="9">
    <source>
        <dbReference type="ARBA" id="ARBA00023146"/>
    </source>
</evidence>
<evidence type="ECO:0000256" key="8">
    <source>
        <dbReference type="ARBA" id="ARBA00022917"/>
    </source>
</evidence>
<comment type="subunit">
    <text evidence="3 11">Monomer.</text>
</comment>
<dbReference type="SUPFAM" id="SSF47323">
    <property type="entry name" value="Anticodon-binding domain of a subclass of class I aminoacyl-tRNA synthetases"/>
    <property type="match status" value="1"/>
</dbReference>
<dbReference type="PROSITE" id="PS00178">
    <property type="entry name" value="AA_TRNA_LIGASE_I"/>
    <property type="match status" value="1"/>
</dbReference>
<dbReference type="Pfam" id="PF00750">
    <property type="entry name" value="tRNA-synt_1d"/>
    <property type="match status" value="1"/>
</dbReference>
<evidence type="ECO:0000259" key="14">
    <source>
        <dbReference type="SMART" id="SM01016"/>
    </source>
</evidence>
<feature type="domain" description="DALR anticodon binding" evidence="13">
    <location>
        <begin position="438"/>
        <end position="557"/>
    </location>
</feature>
<dbReference type="CDD" id="cd00671">
    <property type="entry name" value="ArgRS_core"/>
    <property type="match status" value="1"/>
</dbReference>
<keyword evidence="5 11" id="KW-0436">Ligase</keyword>
<dbReference type="Gene3D" id="3.40.50.620">
    <property type="entry name" value="HUPs"/>
    <property type="match status" value="1"/>
</dbReference>
<evidence type="ECO:0000313" key="16">
    <source>
        <dbReference type="Proteomes" id="UP000306980"/>
    </source>
</evidence>
<evidence type="ECO:0000259" key="13">
    <source>
        <dbReference type="SMART" id="SM00836"/>
    </source>
</evidence>
<dbReference type="FunFam" id="1.10.730.10:FF:000008">
    <property type="entry name" value="Arginine--tRNA ligase"/>
    <property type="match status" value="1"/>
</dbReference>
<dbReference type="InterPro" id="IPR005148">
    <property type="entry name" value="Arg-tRNA-synth_N"/>
</dbReference>
<evidence type="ECO:0000256" key="1">
    <source>
        <dbReference type="ARBA" id="ARBA00004496"/>
    </source>
</evidence>
<dbReference type="GO" id="GO:0004814">
    <property type="term" value="F:arginine-tRNA ligase activity"/>
    <property type="evidence" value="ECO:0007669"/>
    <property type="project" value="UniProtKB-UniRule"/>
</dbReference>
<dbReference type="InterPro" id="IPR035684">
    <property type="entry name" value="ArgRS_core"/>
</dbReference>